<dbReference type="PANTHER" id="PTHR32552:SF81">
    <property type="entry name" value="TONB-DEPENDENT OUTER MEMBRANE RECEPTOR"/>
    <property type="match status" value="1"/>
</dbReference>
<dbReference type="Proteomes" id="UP000539957">
    <property type="component" value="Unassembled WGS sequence"/>
</dbReference>
<evidence type="ECO:0000256" key="8">
    <source>
        <dbReference type="ARBA" id="ARBA00023077"/>
    </source>
</evidence>
<dbReference type="InterPro" id="IPR039426">
    <property type="entry name" value="TonB-dep_rcpt-like"/>
</dbReference>
<evidence type="ECO:0000256" key="13">
    <source>
        <dbReference type="SAM" id="SignalP"/>
    </source>
</evidence>
<evidence type="ECO:0000256" key="1">
    <source>
        <dbReference type="ARBA" id="ARBA00004571"/>
    </source>
</evidence>
<dbReference type="PROSITE" id="PS52016">
    <property type="entry name" value="TONB_DEPENDENT_REC_3"/>
    <property type="match status" value="1"/>
</dbReference>
<evidence type="ECO:0000256" key="9">
    <source>
        <dbReference type="ARBA" id="ARBA00023136"/>
    </source>
</evidence>
<evidence type="ECO:0000313" key="17">
    <source>
        <dbReference type="Proteomes" id="UP000539957"/>
    </source>
</evidence>
<organism evidence="16 17">
    <name type="scientific">Brevundimonas bullata</name>
    <dbReference type="NCBI Taxonomy" id="13160"/>
    <lineage>
        <taxon>Bacteria</taxon>
        <taxon>Pseudomonadati</taxon>
        <taxon>Pseudomonadota</taxon>
        <taxon>Alphaproteobacteria</taxon>
        <taxon>Caulobacterales</taxon>
        <taxon>Caulobacteraceae</taxon>
        <taxon>Brevundimonas</taxon>
    </lineage>
</organism>
<feature type="signal peptide" evidence="13">
    <location>
        <begin position="1"/>
        <end position="26"/>
    </location>
</feature>
<evidence type="ECO:0000256" key="4">
    <source>
        <dbReference type="ARBA" id="ARBA00022496"/>
    </source>
</evidence>
<keyword evidence="6" id="KW-0408">Iron</keyword>
<keyword evidence="3 11" id="KW-1134">Transmembrane beta strand</keyword>
<dbReference type="Gene3D" id="2.40.170.20">
    <property type="entry name" value="TonB-dependent receptor, beta-barrel domain"/>
    <property type="match status" value="1"/>
</dbReference>
<keyword evidence="9 11" id="KW-0472">Membrane</keyword>
<dbReference type="InterPro" id="IPR012910">
    <property type="entry name" value="Plug_dom"/>
</dbReference>
<evidence type="ECO:0000259" key="15">
    <source>
        <dbReference type="Pfam" id="PF07715"/>
    </source>
</evidence>
<protein>
    <submittedName>
        <fullName evidence="16">Outer membrane receptor protein involved in Fe transport</fullName>
    </submittedName>
</protein>
<accession>A0A7W7IL65</accession>
<dbReference type="InterPro" id="IPR036942">
    <property type="entry name" value="Beta-barrel_TonB_sf"/>
</dbReference>
<keyword evidence="17" id="KW-1185">Reference proteome</keyword>
<evidence type="ECO:0000256" key="3">
    <source>
        <dbReference type="ARBA" id="ARBA00022452"/>
    </source>
</evidence>
<keyword evidence="4" id="KW-0410">Iron transport</keyword>
<keyword evidence="5 11" id="KW-0812">Transmembrane</keyword>
<keyword evidence="13" id="KW-0732">Signal</keyword>
<comment type="subcellular location">
    <subcellularLocation>
        <location evidence="1 11">Cell outer membrane</location>
        <topology evidence="1 11">Multi-pass membrane protein</topology>
    </subcellularLocation>
</comment>
<dbReference type="SUPFAM" id="SSF56935">
    <property type="entry name" value="Porins"/>
    <property type="match status" value="1"/>
</dbReference>
<gene>
    <name evidence="16" type="ORF">HNP32_000100</name>
</gene>
<feature type="domain" description="TonB-dependent receptor-like beta-barrel" evidence="14">
    <location>
        <begin position="285"/>
        <end position="754"/>
    </location>
</feature>
<dbReference type="Pfam" id="PF00593">
    <property type="entry name" value="TonB_dep_Rec_b-barrel"/>
    <property type="match status" value="1"/>
</dbReference>
<reference evidence="16 17" key="1">
    <citation type="submission" date="2020-08" db="EMBL/GenBank/DDBJ databases">
        <title>Functional genomics of gut bacteria from endangered species of beetles.</title>
        <authorList>
            <person name="Carlos-Shanley C."/>
        </authorList>
    </citation>
    <scope>NUCLEOTIDE SEQUENCE [LARGE SCALE GENOMIC DNA]</scope>
    <source>
        <strain evidence="16 17">S00123</strain>
    </source>
</reference>
<dbReference type="PANTHER" id="PTHR32552">
    <property type="entry name" value="FERRICHROME IRON RECEPTOR-RELATED"/>
    <property type="match status" value="1"/>
</dbReference>
<evidence type="ECO:0000256" key="6">
    <source>
        <dbReference type="ARBA" id="ARBA00023004"/>
    </source>
</evidence>
<keyword evidence="10 11" id="KW-0998">Cell outer membrane</keyword>
<keyword evidence="2 11" id="KW-0813">Transport</keyword>
<proteinExistence type="inferred from homology"/>
<dbReference type="Pfam" id="PF07715">
    <property type="entry name" value="Plug"/>
    <property type="match status" value="1"/>
</dbReference>
<evidence type="ECO:0000256" key="10">
    <source>
        <dbReference type="ARBA" id="ARBA00023237"/>
    </source>
</evidence>
<dbReference type="EMBL" id="JACHKY010000001">
    <property type="protein sequence ID" value="MBB4796386.1"/>
    <property type="molecule type" value="Genomic_DNA"/>
</dbReference>
<dbReference type="GO" id="GO:0006826">
    <property type="term" value="P:iron ion transport"/>
    <property type="evidence" value="ECO:0007669"/>
    <property type="project" value="UniProtKB-KW"/>
</dbReference>
<keyword evidence="16" id="KW-0675">Receptor</keyword>
<keyword evidence="8 12" id="KW-0798">TonB box</keyword>
<name>A0A7W7IL65_9CAUL</name>
<evidence type="ECO:0000313" key="16">
    <source>
        <dbReference type="EMBL" id="MBB4796386.1"/>
    </source>
</evidence>
<dbReference type="AlphaFoldDB" id="A0A7W7IL65"/>
<evidence type="ECO:0000256" key="7">
    <source>
        <dbReference type="ARBA" id="ARBA00023065"/>
    </source>
</evidence>
<keyword evidence="7" id="KW-0406">Ion transport</keyword>
<feature type="chain" id="PRO_5031200808" evidence="13">
    <location>
        <begin position="27"/>
        <end position="791"/>
    </location>
</feature>
<comment type="similarity">
    <text evidence="11 12">Belongs to the TonB-dependent receptor family.</text>
</comment>
<evidence type="ECO:0000256" key="11">
    <source>
        <dbReference type="PROSITE-ProRule" id="PRU01360"/>
    </source>
</evidence>
<sequence length="791" mass="84869">MTIPFRAAQLASVALPLLVFAGPAWAEGVAPEGPTQVSEIVVTAQRREAALASTPLSLTVTAQPLLNDVGVRDIKDLQILTPGLIVVSTSNQTFTTARIRGVGTVGDNPGLESSVGVMIDGVYRPRNGVALGDLGEVERIEVLKGPQATLFGKNTSAGVINVVTAAPSFTPRLAGEATFGDYGTTGGSVSLTGPLVDEVLAGRLYVAARRRDGLYDVRTGDGPRSETDDQNEHYDTVRGQLLWRATPDLTARLTADWTERDERCCVGVQLVTGGTAPLLATFAPDGGVAATPRPWDRVAWSNRDTNTRIRDRGLALHLSADLGWAQLDSTTAVRDWRGVISQDWDFTSADLAYRPDDGSWSNRFRTLTQEVRLSGQRGRLDWSAGLFLSDEKLTRRDSLFYGADYEAYVSRLLSRSTANPLGDPAHVSTLTGLAVGQSFVEGQGQRDRYWQTAQSAALFGQVSYAVTDRLTLTGGLRRTHETKDMSAAYSNTDGGRACAAALAKGVTNATLCLPWSNPAFNGLTSSETVKDEAWTGLARAEFKATEATRLYAGWSRGRKNGGFNLDRGQTNLVPDASRAFGAETADALEAGVKSVLLDRRLLVGAAAFRQTYDDFQLNTFLGTTFLVRSIPQVRAKGVEADFVLTPVEGLSLQGGLTYAQTEYGHDPIAGLPLLAGRRLAFAPLWSGSLAGTYERPVGAGLTGRVTLAAKYSSEYNTGSDLDPAKSQPGFWLVDGRVALAKDEAWSVELWGRNLFDQDYRQVAFGAPFQSGTLGAFLGAPRTVGVTLRVVR</sequence>
<dbReference type="InterPro" id="IPR000531">
    <property type="entry name" value="Beta-barrel_TonB"/>
</dbReference>
<comment type="caution">
    <text evidence="16">The sequence shown here is derived from an EMBL/GenBank/DDBJ whole genome shotgun (WGS) entry which is preliminary data.</text>
</comment>
<evidence type="ECO:0000256" key="12">
    <source>
        <dbReference type="RuleBase" id="RU003357"/>
    </source>
</evidence>
<evidence type="ECO:0000256" key="5">
    <source>
        <dbReference type="ARBA" id="ARBA00022692"/>
    </source>
</evidence>
<dbReference type="RefSeq" id="WP_184265747.1">
    <property type="nucleotide sequence ID" value="NZ_JACHKY010000001.1"/>
</dbReference>
<evidence type="ECO:0000259" key="14">
    <source>
        <dbReference type="Pfam" id="PF00593"/>
    </source>
</evidence>
<evidence type="ECO:0000256" key="2">
    <source>
        <dbReference type="ARBA" id="ARBA00022448"/>
    </source>
</evidence>
<dbReference type="GO" id="GO:0009279">
    <property type="term" value="C:cell outer membrane"/>
    <property type="evidence" value="ECO:0007669"/>
    <property type="project" value="UniProtKB-SubCell"/>
</dbReference>
<feature type="domain" description="TonB-dependent receptor plug" evidence="15">
    <location>
        <begin position="52"/>
        <end position="159"/>
    </location>
</feature>